<dbReference type="Gene3D" id="1.10.340.30">
    <property type="entry name" value="Hypothetical protein, domain 2"/>
    <property type="match status" value="1"/>
</dbReference>
<dbReference type="EMBL" id="BPWL01000001">
    <property type="protein sequence ID" value="GJJ06104.1"/>
    <property type="molecule type" value="Genomic_DNA"/>
</dbReference>
<feature type="region of interest" description="Disordered" evidence="4">
    <location>
        <begin position="286"/>
        <end position="357"/>
    </location>
</feature>
<evidence type="ECO:0000256" key="4">
    <source>
        <dbReference type="SAM" id="MobiDB-lite"/>
    </source>
</evidence>
<gene>
    <name evidence="6" type="ORF">Clacol_000293</name>
</gene>
<evidence type="ECO:0000313" key="6">
    <source>
        <dbReference type="EMBL" id="GJJ06104.1"/>
    </source>
</evidence>
<dbReference type="GO" id="GO:0006307">
    <property type="term" value="P:DNA alkylation repair"/>
    <property type="evidence" value="ECO:0007669"/>
    <property type="project" value="TreeGrafter"/>
</dbReference>
<reference evidence="6" key="1">
    <citation type="submission" date="2021-10" db="EMBL/GenBank/DDBJ databases">
        <title>De novo Genome Assembly of Clathrus columnatus (Basidiomycota, Fungi) Using Illumina and Nanopore Sequence Data.</title>
        <authorList>
            <person name="Ogiso-Tanaka E."/>
            <person name="Itagaki H."/>
            <person name="Hosoya T."/>
            <person name="Hosaka K."/>
        </authorList>
    </citation>
    <scope>NUCLEOTIDE SEQUENCE</scope>
    <source>
        <strain evidence="6">MO-923</strain>
    </source>
</reference>
<evidence type="ECO:0000313" key="7">
    <source>
        <dbReference type="Proteomes" id="UP001050691"/>
    </source>
</evidence>
<dbReference type="InterPro" id="IPR051912">
    <property type="entry name" value="Alkylbase_DNA_Glycosylase/TA"/>
</dbReference>
<keyword evidence="3" id="KW-0234">DNA repair</keyword>
<organism evidence="6 7">
    <name type="scientific">Clathrus columnatus</name>
    <dbReference type="NCBI Taxonomy" id="1419009"/>
    <lineage>
        <taxon>Eukaryota</taxon>
        <taxon>Fungi</taxon>
        <taxon>Dikarya</taxon>
        <taxon>Basidiomycota</taxon>
        <taxon>Agaricomycotina</taxon>
        <taxon>Agaricomycetes</taxon>
        <taxon>Phallomycetidae</taxon>
        <taxon>Phallales</taxon>
        <taxon>Clathraceae</taxon>
        <taxon>Clathrus</taxon>
    </lineage>
</organism>
<dbReference type="PANTHER" id="PTHR43003">
    <property type="entry name" value="DNA-3-METHYLADENINE GLYCOSYLASE"/>
    <property type="match status" value="1"/>
</dbReference>
<keyword evidence="7" id="KW-1185">Reference proteome</keyword>
<sequence length="494" mass="54601">MPTTRSRSMKNLSTEATPSKTKRKPNSEIEKSKPVKKAKVEVVISTSKLTATEPQVLPAVLSFSFEAAKQHLIKADSRFQDIFKKLPCRPFEHLERVEPFRTLVTSILGQQISWLAARSITHKFIRLYYPQLPEKLPPVGSTTEPKVPQDVFPTAQQVAETEVDVLRTAGLSTRKAEYVRDLASRFADGRLTTQKLIEADDEELAKLLIEVRGIGRVSANHNLLGANVLIIHPISFNGVWIVDGSAVDMFAIFSLRRPDILPVGDLGVQRGMLRWFLALHSPNDPVNISPKKLPKNPGNVNENDDDANNTKNGFNDVDDSTTTKASVNRTELPGPPPATTLASREDDISSLPPVPVTPVRKKANRIPMASSTEILGTTPSPEQEEEPVDITTTITTTNSTGNLPAFPEPFTPSVNKILKREWPSNEEGTTTSVPPSLPEGLNVTVLKNRLNGKKVKAGFLTPQEMEDLTASWRPYRSLGVYYMWALAEEPTPKK</sequence>
<comment type="caution">
    <text evidence="6">The sequence shown here is derived from an EMBL/GenBank/DDBJ whole genome shotgun (WGS) entry which is preliminary data.</text>
</comment>
<dbReference type="InterPro" id="IPR011257">
    <property type="entry name" value="DNA_glycosylase"/>
</dbReference>
<dbReference type="GO" id="GO:0032131">
    <property type="term" value="F:alkylated DNA binding"/>
    <property type="evidence" value="ECO:0007669"/>
    <property type="project" value="TreeGrafter"/>
</dbReference>
<dbReference type="AlphaFoldDB" id="A0AAV4ZWE6"/>
<dbReference type="SUPFAM" id="SSF48150">
    <property type="entry name" value="DNA-glycosylase"/>
    <property type="match status" value="1"/>
</dbReference>
<comment type="similarity">
    <text evidence="1">Belongs to the alkylbase DNA glycosidase AlkA family.</text>
</comment>
<proteinExistence type="inferred from homology"/>
<evidence type="ECO:0000256" key="3">
    <source>
        <dbReference type="ARBA" id="ARBA00023204"/>
    </source>
</evidence>
<dbReference type="Pfam" id="PF00730">
    <property type="entry name" value="HhH-GPD"/>
    <property type="match status" value="1"/>
</dbReference>
<feature type="compositionally biased region" description="Polar residues" evidence="4">
    <location>
        <begin position="320"/>
        <end position="329"/>
    </location>
</feature>
<feature type="compositionally biased region" description="Polar residues" evidence="4">
    <location>
        <begin position="1"/>
        <end position="19"/>
    </location>
</feature>
<dbReference type="PANTHER" id="PTHR43003:SF5">
    <property type="entry name" value="DNA-3-METHYLADENINE GLYCOSYLASE"/>
    <property type="match status" value="1"/>
</dbReference>
<name>A0AAV4ZWE6_9AGAM</name>
<dbReference type="GO" id="GO:0005634">
    <property type="term" value="C:nucleus"/>
    <property type="evidence" value="ECO:0007669"/>
    <property type="project" value="TreeGrafter"/>
</dbReference>
<dbReference type="GO" id="GO:0032993">
    <property type="term" value="C:protein-DNA complex"/>
    <property type="evidence" value="ECO:0007669"/>
    <property type="project" value="TreeGrafter"/>
</dbReference>
<feature type="region of interest" description="Disordered" evidence="4">
    <location>
        <begin position="1"/>
        <end position="34"/>
    </location>
</feature>
<evidence type="ECO:0000256" key="2">
    <source>
        <dbReference type="ARBA" id="ARBA00022763"/>
    </source>
</evidence>
<evidence type="ECO:0000256" key="1">
    <source>
        <dbReference type="ARBA" id="ARBA00010817"/>
    </source>
</evidence>
<dbReference type="GO" id="GO:0008725">
    <property type="term" value="F:DNA-3-methyladenine glycosylase activity"/>
    <property type="evidence" value="ECO:0007669"/>
    <property type="project" value="TreeGrafter"/>
</dbReference>
<evidence type="ECO:0000259" key="5">
    <source>
        <dbReference type="Pfam" id="PF00730"/>
    </source>
</evidence>
<dbReference type="Proteomes" id="UP001050691">
    <property type="component" value="Unassembled WGS sequence"/>
</dbReference>
<dbReference type="CDD" id="cd00056">
    <property type="entry name" value="ENDO3c"/>
    <property type="match status" value="1"/>
</dbReference>
<accession>A0AAV4ZWE6</accession>
<keyword evidence="2" id="KW-0227">DNA damage</keyword>
<feature type="domain" description="HhH-GPD" evidence="5">
    <location>
        <begin position="104"/>
        <end position="279"/>
    </location>
</feature>
<dbReference type="FunFam" id="1.10.340.30:FF:000004">
    <property type="entry name" value="DNA-3-methyladenine glycosylase II"/>
    <property type="match status" value="1"/>
</dbReference>
<protein>
    <recommendedName>
        <fullName evidence="5">HhH-GPD domain-containing protein</fullName>
    </recommendedName>
</protein>
<dbReference type="Gene3D" id="1.10.1670.40">
    <property type="match status" value="2"/>
</dbReference>
<dbReference type="GO" id="GO:0043916">
    <property type="term" value="F:DNA-7-methylguanine glycosylase activity"/>
    <property type="evidence" value="ECO:0007669"/>
    <property type="project" value="TreeGrafter"/>
</dbReference>
<dbReference type="InterPro" id="IPR003265">
    <property type="entry name" value="HhH-GPD_domain"/>
</dbReference>
<dbReference type="GO" id="GO:0006285">
    <property type="term" value="P:base-excision repair, AP site formation"/>
    <property type="evidence" value="ECO:0007669"/>
    <property type="project" value="TreeGrafter"/>
</dbReference>